<keyword evidence="3" id="KW-1185">Reference proteome</keyword>
<dbReference type="PANTHER" id="PTHR11070:SF45">
    <property type="entry name" value="DNA 3'-5' HELICASE"/>
    <property type="match status" value="1"/>
</dbReference>
<evidence type="ECO:0000313" key="2">
    <source>
        <dbReference type="EMBL" id="KAB3520751.1"/>
    </source>
</evidence>
<protein>
    <submittedName>
        <fullName evidence="2">AAA family ATPase</fullName>
    </submittedName>
</protein>
<reference evidence="2 3" key="1">
    <citation type="submission" date="2019-10" db="EMBL/GenBank/DDBJ databases">
        <title>Corynebacterium sp novel species isolated from the respiratory tract of Marmot.</title>
        <authorList>
            <person name="Zhang G."/>
        </authorList>
    </citation>
    <scope>NUCLEOTIDE SEQUENCE [LARGE SCALE GENOMIC DNA]</scope>
    <source>
        <strain evidence="2 3">336</strain>
    </source>
</reference>
<dbReference type="RefSeq" id="WP_151844329.1">
    <property type="nucleotide sequence ID" value="NZ_WBZJ01000002.1"/>
</dbReference>
<dbReference type="Proteomes" id="UP000436181">
    <property type="component" value="Unassembled WGS sequence"/>
</dbReference>
<gene>
    <name evidence="2" type="ORF">F8377_05745</name>
</gene>
<accession>A0ABQ6VEP9</accession>
<dbReference type="InterPro" id="IPR027417">
    <property type="entry name" value="P-loop_NTPase"/>
</dbReference>
<comment type="caution">
    <text evidence="2">The sequence shown here is derived from an EMBL/GenBank/DDBJ whole genome shotgun (WGS) entry which is preliminary data.</text>
</comment>
<dbReference type="SUPFAM" id="SSF52540">
    <property type="entry name" value="P-loop containing nucleoside triphosphate hydrolases"/>
    <property type="match status" value="1"/>
</dbReference>
<evidence type="ECO:0000313" key="3">
    <source>
        <dbReference type="Proteomes" id="UP000436181"/>
    </source>
</evidence>
<dbReference type="Pfam" id="PF01443">
    <property type="entry name" value="Viral_helicase1"/>
    <property type="match status" value="1"/>
</dbReference>
<sequence>MHPSPLLTGVPVFIFRERTSLSIHEEQRHLDQLLALIATRREALEARLKDVRKEADIDDPQGLMMRDREAADITARLQTLTAADVGLMFGRIDVEDPTDDDPDNPVTIDGTVVDRRYIGRIGVHDNDDAMRTLLMDWRAPQARPFYLATTLHPQGVHTRRHIKTRGHKVISSSDETLIARRTSAGDAAPATTGGGVGQEQALLDAVNAARTPHMRDIVETIAAEQDTIIRSPYRGVTIVQGAPGTGKTAVALHRAAYLLYTWREQLANTGVLIIGPNARFLNYISQVLPSLGETGVVLATPGTLLPGVSTIPEENLLAREVKGSVEMVHILASAVKTWQTVPDEPLEFVVDGISLSLTPAHVRAARTRARRSRKPHNQARSIFINHALDTLTDVLAERIGADPLGGQNLLSGADKAQLRDDLGTEPDVVEAVGELWPELTPEKVLRRLYTDPDNLAEATAEYDESTRAGLTSPAQWTDADAPLLDELSDLLGVVDNEESAEAEREEWREAIADAQDALDILTGSASQDLDDGFDAEILMAYDIVDAEALAKRHTLQEKRTTAERAAADIRWAFGHIIVDEAQELSEMAWRMVFRRSPNRWMTLVGDPAQTGNPAGVDQWSQTLSPFVGDRWKLHELTVNYRTPRDISEVANSLLADIAPDQDAPVALRESGTGIRQISGQELFTALPEIRQRAGEGLVGVISATSQASSTLESALHERGVGIDEHVIFCDISAAKGLEFDEVVVVEPAEFLEASPQGLNDVYVALTRATQGLTIVNDGGFEWDNLPPAHND</sequence>
<dbReference type="EMBL" id="WBZJ01000002">
    <property type="protein sequence ID" value="KAB3520751.1"/>
    <property type="molecule type" value="Genomic_DNA"/>
</dbReference>
<feature type="domain" description="(+)RNA virus helicase C-terminal" evidence="1">
    <location>
        <begin position="573"/>
        <end position="776"/>
    </location>
</feature>
<dbReference type="Gene3D" id="3.40.50.300">
    <property type="entry name" value="P-loop containing nucleotide triphosphate hydrolases"/>
    <property type="match status" value="3"/>
</dbReference>
<dbReference type="PANTHER" id="PTHR11070">
    <property type="entry name" value="UVRD / RECB / PCRA DNA HELICASE FAMILY MEMBER"/>
    <property type="match status" value="1"/>
</dbReference>
<dbReference type="InterPro" id="IPR027351">
    <property type="entry name" value="(+)RNA_virus_helicase_core_dom"/>
</dbReference>
<dbReference type="InterPro" id="IPR000212">
    <property type="entry name" value="DNA_helicase_UvrD/REP"/>
</dbReference>
<name>A0ABQ6VEP9_9CORY</name>
<proteinExistence type="predicted"/>
<evidence type="ECO:0000259" key="1">
    <source>
        <dbReference type="Pfam" id="PF01443"/>
    </source>
</evidence>
<organism evidence="2 3">
    <name type="scientific">Corynebacterium zhongnanshanii</name>
    <dbReference type="NCBI Taxonomy" id="2768834"/>
    <lineage>
        <taxon>Bacteria</taxon>
        <taxon>Bacillati</taxon>
        <taxon>Actinomycetota</taxon>
        <taxon>Actinomycetes</taxon>
        <taxon>Mycobacteriales</taxon>
        <taxon>Corynebacteriaceae</taxon>
        <taxon>Corynebacterium</taxon>
    </lineage>
</organism>